<protein>
    <recommendedName>
        <fullName evidence="1">DUF1618 domain-containing protein</fullName>
    </recommendedName>
</protein>
<sequence length="246" mass="27591">MDTADTGLLRCGEDGLLVAQLEVTHHEPYDTADLCVLHPGRAVPVGDRFLCWVNNDTGTFLLCDMTEENPKLHYVPLPVDLVSPKQIDYSDDEGELLPRIENCRSIGAAGSSAVRLISIDHRCCYGGNGRSTCARSRFAFRVSAWILTLSTKGAMIWVKDGLLDSDELWALQGYEGLPHVYPECPVVSSDNPDIVCFIVREEHFVSHEERKVWMLEVDTRRKALLSVCRCTSDQYRVLHLPVNLQC</sequence>
<evidence type="ECO:0000259" key="1">
    <source>
        <dbReference type="Pfam" id="PF07762"/>
    </source>
</evidence>
<dbReference type="PANTHER" id="PTHR33074:SF76">
    <property type="entry name" value="OS11G0569701 PROTEIN"/>
    <property type="match status" value="1"/>
</dbReference>
<keyword evidence="3" id="KW-1185">Reference proteome</keyword>
<dbReference type="Proteomes" id="UP000095767">
    <property type="component" value="Unassembled WGS sequence"/>
</dbReference>
<dbReference type="PANTHER" id="PTHR33074">
    <property type="entry name" value="EXPRESSED PROTEIN-RELATED"/>
    <property type="match status" value="1"/>
</dbReference>
<dbReference type="Pfam" id="PF07762">
    <property type="entry name" value="DUF1618"/>
    <property type="match status" value="1"/>
</dbReference>
<proteinExistence type="predicted"/>
<dbReference type="AlphaFoldDB" id="A0A1E5WEF8"/>
<feature type="domain" description="DUF1618" evidence="1">
    <location>
        <begin position="52"/>
        <end position="196"/>
    </location>
</feature>
<gene>
    <name evidence="2" type="ORF">BAE44_0003208</name>
</gene>
<organism evidence="2 3">
    <name type="scientific">Dichanthelium oligosanthes</name>
    <dbReference type="NCBI Taxonomy" id="888268"/>
    <lineage>
        <taxon>Eukaryota</taxon>
        <taxon>Viridiplantae</taxon>
        <taxon>Streptophyta</taxon>
        <taxon>Embryophyta</taxon>
        <taxon>Tracheophyta</taxon>
        <taxon>Spermatophyta</taxon>
        <taxon>Magnoliopsida</taxon>
        <taxon>Liliopsida</taxon>
        <taxon>Poales</taxon>
        <taxon>Poaceae</taxon>
        <taxon>PACMAD clade</taxon>
        <taxon>Panicoideae</taxon>
        <taxon>Panicodae</taxon>
        <taxon>Paniceae</taxon>
        <taxon>Dichantheliinae</taxon>
        <taxon>Dichanthelium</taxon>
    </lineage>
</organism>
<accession>A0A1E5WEF8</accession>
<comment type="caution">
    <text evidence="2">The sequence shown here is derived from an EMBL/GenBank/DDBJ whole genome shotgun (WGS) entry which is preliminary data.</text>
</comment>
<name>A0A1E5WEF8_9POAL</name>
<dbReference type="OrthoDB" id="687690at2759"/>
<dbReference type="EMBL" id="LWDX02011025">
    <property type="protein sequence ID" value="OEL35773.1"/>
    <property type="molecule type" value="Genomic_DNA"/>
</dbReference>
<evidence type="ECO:0000313" key="2">
    <source>
        <dbReference type="EMBL" id="OEL35773.1"/>
    </source>
</evidence>
<dbReference type="InterPro" id="IPR011676">
    <property type="entry name" value="DUF1618"/>
</dbReference>
<reference evidence="2 3" key="1">
    <citation type="submission" date="2016-09" db="EMBL/GenBank/DDBJ databases">
        <title>The draft genome of Dichanthelium oligosanthes: A C3 panicoid grass species.</title>
        <authorList>
            <person name="Studer A.J."/>
            <person name="Schnable J.C."/>
            <person name="Brutnell T.P."/>
        </authorList>
    </citation>
    <scope>NUCLEOTIDE SEQUENCE [LARGE SCALE GENOMIC DNA]</scope>
    <source>
        <strain evidence="3">cv. Kellogg 1175</strain>
        <tissue evidence="2">Leaf</tissue>
    </source>
</reference>
<evidence type="ECO:0000313" key="3">
    <source>
        <dbReference type="Proteomes" id="UP000095767"/>
    </source>
</evidence>